<feature type="non-terminal residue" evidence="2">
    <location>
        <position position="46"/>
    </location>
</feature>
<proteinExistence type="predicted"/>
<dbReference type="AlphaFoldDB" id="A0A5J5ML45"/>
<name>A0A5J5ML45_MUNRE</name>
<gene>
    <name evidence="2" type="ORF">FD755_008171</name>
</gene>
<comment type="caution">
    <text evidence="2">The sequence shown here is derived from an EMBL/GenBank/DDBJ whole genome shotgun (WGS) entry which is preliminary data.</text>
</comment>
<evidence type="ECO:0000313" key="2">
    <source>
        <dbReference type="EMBL" id="KAB0380387.1"/>
    </source>
</evidence>
<evidence type="ECO:0000256" key="1">
    <source>
        <dbReference type="SAM" id="SignalP"/>
    </source>
</evidence>
<dbReference type="EMBL" id="VCEB01000003">
    <property type="protein sequence ID" value="KAB0380387.1"/>
    <property type="molecule type" value="Genomic_DNA"/>
</dbReference>
<feature type="chain" id="PRO_5023808243" evidence="1">
    <location>
        <begin position="32"/>
        <end position="46"/>
    </location>
</feature>
<protein>
    <submittedName>
        <fullName evidence="2">Uncharacterized protein</fullName>
    </submittedName>
</protein>
<keyword evidence="3" id="KW-1185">Reference proteome</keyword>
<reference evidence="2 3" key="1">
    <citation type="submission" date="2019-06" db="EMBL/GenBank/DDBJ databases">
        <title>Discovery of a novel chromosome fission-fusion reversal in muntjac.</title>
        <authorList>
            <person name="Mudd A.B."/>
            <person name="Bredeson J.V."/>
            <person name="Baum R."/>
            <person name="Hockemeyer D."/>
            <person name="Rokhsar D.S."/>
        </authorList>
    </citation>
    <scope>NUCLEOTIDE SEQUENCE [LARGE SCALE GENOMIC DNA]</scope>
    <source>
        <strain evidence="2">UCam_UCB_Mr</strain>
        <tissue evidence="2">Fibroblast cell line</tissue>
    </source>
</reference>
<feature type="signal peptide" evidence="1">
    <location>
        <begin position="1"/>
        <end position="31"/>
    </location>
</feature>
<accession>A0A5J5ML45</accession>
<organism evidence="2 3">
    <name type="scientific">Muntiacus reevesi</name>
    <name type="common">Reeves' muntjac</name>
    <name type="synonym">Cervus reevesi</name>
    <dbReference type="NCBI Taxonomy" id="9886"/>
    <lineage>
        <taxon>Eukaryota</taxon>
        <taxon>Metazoa</taxon>
        <taxon>Chordata</taxon>
        <taxon>Craniata</taxon>
        <taxon>Vertebrata</taxon>
        <taxon>Euteleostomi</taxon>
        <taxon>Mammalia</taxon>
        <taxon>Eutheria</taxon>
        <taxon>Laurasiatheria</taxon>
        <taxon>Artiodactyla</taxon>
        <taxon>Ruminantia</taxon>
        <taxon>Pecora</taxon>
        <taxon>Cervidae</taxon>
        <taxon>Muntiacinae</taxon>
        <taxon>Muntiacus</taxon>
    </lineage>
</organism>
<sequence>MFPKCNLAVTGWVWRSMRKLFLLLSLLLSHAAHLEGKKDNQFIWKP</sequence>
<keyword evidence="1" id="KW-0732">Signal</keyword>
<dbReference type="Proteomes" id="UP000326062">
    <property type="component" value="Chromosome 3"/>
</dbReference>
<evidence type="ECO:0000313" key="3">
    <source>
        <dbReference type="Proteomes" id="UP000326062"/>
    </source>
</evidence>